<dbReference type="Proteomes" id="UP001281147">
    <property type="component" value="Unassembled WGS sequence"/>
</dbReference>
<evidence type="ECO:0000313" key="2">
    <source>
        <dbReference type="Proteomes" id="UP001281147"/>
    </source>
</evidence>
<name>A0ACC3NQ87_9PEZI</name>
<organism evidence="1 2">
    <name type="scientific">Vermiconidia calcicola</name>
    <dbReference type="NCBI Taxonomy" id="1690605"/>
    <lineage>
        <taxon>Eukaryota</taxon>
        <taxon>Fungi</taxon>
        <taxon>Dikarya</taxon>
        <taxon>Ascomycota</taxon>
        <taxon>Pezizomycotina</taxon>
        <taxon>Dothideomycetes</taxon>
        <taxon>Dothideomycetidae</taxon>
        <taxon>Mycosphaerellales</taxon>
        <taxon>Extremaceae</taxon>
        <taxon>Vermiconidia</taxon>
    </lineage>
</organism>
<proteinExistence type="predicted"/>
<keyword evidence="2" id="KW-1185">Reference proteome</keyword>
<comment type="caution">
    <text evidence="1">The sequence shown here is derived from an EMBL/GenBank/DDBJ whole genome shotgun (WGS) entry which is preliminary data.</text>
</comment>
<accession>A0ACC3NQ87</accession>
<gene>
    <name evidence="1" type="ORF">LTR37_003536</name>
</gene>
<evidence type="ECO:0000313" key="1">
    <source>
        <dbReference type="EMBL" id="KAK3720873.1"/>
    </source>
</evidence>
<protein>
    <submittedName>
        <fullName evidence="1">Uncharacterized protein</fullName>
    </submittedName>
</protein>
<sequence length="151" mass="17176">MLRHAYTVLPITDFPVGDLVILHQYVREAANSFMDRYKELLWPKRDPSIADVLANDVETYLVALLQTKEDMDPVLMTLLEVQIEAALAEKEEEEILRTVSQLGISDDFGLELKSEPDSEEGAKLECELCGRYFAMDALVDHQSEAHIHDEI</sequence>
<reference evidence="1" key="1">
    <citation type="submission" date="2023-07" db="EMBL/GenBank/DDBJ databases">
        <title>Black Yeasts Isolated from many extreme environments.</title>
        <authorList>
            <person name="Coleine C."/>
            <person name="Stajich J.E."/>
            <person name="Selbmann L."/>
        </authorList>
    </citation>
    <scope>NUCLEOTIDE SEQUENCE</scope>
    <source>
        <strain evidence="1">CCFEE 5714</strain>
    </source>
</reference>
<dbReference type="EMBL" id="JAUTXU010000020">
    <property type="protein sequence ID" value="KAK3720873.1"/>
    <property type="molecule type" value="Genomic_DNA"/>
</dbReference>